<comment type="caution">
    <text evidence="2">The sequence shown here is derived from an EMBL/GenBank/DDBJ whole genome shotgun (WGS) entry which is preliminary data.</text>
</comment>
<evidence type="ECO:0000313" key="3">
    <source>
        <dbReference type="Proteomes" id="UP000316988"/>
    </source>
</evidence>
<proteinExistence type="predicted"/>
<keyword evidence="3" id="KW-1185">Reference proteome</keyword>
<name>A0A554RX74_9ACTN</name>
<dbReference type="RefSeq" id="WP_143914089.1">
    <property type="nucleotide sequence ID" value="NZ_VLNT01000012.1"/>
</dbReference>
<gene>
    <name evidence="2" type="ORF">FNM00_13575</name>
</gene>
<reference evidence="2 3" key="1">
    <citation type="submission" date="2019-07" db="EMBL/GenBank/DDBJ databases">
        <authorList>
            <person name="Zhao L.H."/>
        </authorList>
    </citation>
    <scope>NUCLEOTIDE SEQUENCE [LARGE SCALE GENOMIC DNA]</scope>
    <source>
        <strain evidence="2 3">Co35</strain>
    </source>
</reference>
<sequence>MKLRRIRNLVVAGAVGPLAWGLMGPAHAHHTQVTVGGSATPAGAVPITGTNTTNIAVITDRGLEFECLTASMSGEIVRGASIGVGGVIGSIDSLGLSDCVWAGIFDISASLSDADVTLVEHPAAAGDDLVVDIEVPAMRFVGTGCSFTVTGTLRALIKEDANSDAILELVPVDWNTMDGFSLDVVIGGSGSSCLGAVVNGDAMGANWLDEFTNPHESQFALGTNGAGAISHG</sequence>
<evidence type="ECO:0008006" key="4">
    <source>
        <dbReference type="Google" id="ProtNLM"/>
    </source>
</evidence>
<protein>
    <recommendedName>
        <fullName evidence="4">Cholesterol esterase</fullName>
    </recommendedName>
</protein>
<keyword evidence="1" id="KW-0732">Signal</keyword>
<dbReference type="OrthoDB" id="3554985at2"/>
<dbReference type="Proteomes" id="UP000316988">
    <property type="component" value="Unassembled WGS sequence"/>
</dbReference>
<evidence type="ECO:0000313" key="2">
    <source>
        <dbReference type="EMBL" id="TSD58684.1"/>
    </source>
</evidence>
<evidence type="ECO:0000256" key="1">
    <source>
        <dbReference type="SAM" id="SignalP"/>
    </source>
</evidence>
<organism evidence="2 3">
    <name type="scientific">Aeromicrobium piscarium</name>
    <dbReference type="NCBI Taxonomy" id="2590901"/>
    <lineage>
        <taxon>Bacteria</taxon>
        <taxon>Bacillati</taxon>
        <taxon>Actinomycetota</taxon>
        <taxon>Actinomycetes</taxon>
        <taxon>Propionibacteriales</taxon>
        <taxon>Nocardioidaceae</taxon>
        <taxon>Aeromicrobium</taxon>
    </lineage>
</organism>
<accession>A0A554RX74</accession>
<dbReference type="AlphaFoldDB" id="A0A554RX74"/>
<feature type="chain" id="PRO_5021853607" description="Cholesterol esterase" evidence="1">
    <location>
        <begin position="29"/>
        <end position="232"/>
    </location>
</feature>
<feature type="signal peptide" evidence="1">
    <location>
        <begin position="1"/>
        <end position="28"/>
    </location>
</feature>
<dbReference type="EMBL" id="VLNT01000012">
    <property type="protein sequence ID" value="TSD58684.1"/>
    <property type="molecule type" value="Genomic_DNA"/>
</dbReference>